<evidence type="ECO:0000313" key="14">
    <source>
        <dbReference type="RefSeq" id="XP_023936959.2"/>
    </source>
</evidence>
<dbReference type="PANTHER" id="PTHR24365">
    <property type="entry name" value="TOLL-LIKE RECEPTOR"/>
    <property type="match status" value="1"/>
</dbReference>
<dbReference type="PRINTS" id="PR01537">
    <property type="entry name" value="INTRLKN1R1F"/>
</dbReference>
<dbReference type="PANTHER" id="PTHR24365:SF530">
    <property type="entry name" value="MSTPROX-RELATED"/>
    <property type="match status" value="1"/>
</dbReference>
<keyword evidence="4 11" id="KW-0812">Transmembrane</keyword>
<keyword evidence="5" id="KW-0732">Signal</keyword>
<comment type="similarity">
    <text evidence="2">Belongs to the Toll-like receptor family.</text>
</comment>
<dbReference type="InterPro" id="IPR000157">
    <property type="entry name" value="TIR_dom"/>
</dbReference>
<evidence type="ECO:0000256" key="3">
    <source>
        <dbReference type="ARBA" id="ARBA00022614"/>
    </source>
</evidence>
<dbReference type="GeneID" id="112045113"/>
<reference evidence="14" key="1">
    <citation type="submission" date="2025-08" db="UniProtKB">
        <authorList>
            <consortium name="RefSeq"/>
        </authorList>
    </citation>
    <scope>IDENTIFICATION</scope>
</reference>
<dbReference type="GO" id="GO:0045087">
    <property type="term" value="P:innate immune response"/>
    <property type="evidence" value="ECO:0007669"/>
    <property type="project" value="UniProtKB-KW"/>
</dbReference>
<dbReference type="KEGG" id="bany:112045113"/>
<dbReference type="AlphaFoldDB" id="A0A6J1MR46"/>
<dbReference type="PROSITE" id="PS51450">
    <property type="entry name" value="LRR"/>
    <property type="match status" value="3"/>
</dbReference>
<dbReference type="Pfam" id="PF13855">
    <property type="entry name" value="LRR_8"/>
    <property type="match status" value="2"/>
</dbReference>
<dbReference type="RefSeq" id="XP_023936959.2">
    <property type="nucleotide sequence ID" value="XM_024081191.2"/>
</dbReference>
<name>A0A6J1MR46_BICAN</name>
<dbReference type="GO" id="GO:0002224">
    <property type="term" value="P:toll-like receptor signaling pathway"/>
    <property type="evidence" value="ECO:0007669"/>
    <property type="project" value="InterPro"/>
</dbReference>
<evidence type="ECO:0000256" key="9">
    <source>
        <dbReference type="ARBA" id="ARBA00023170"/>
    </source>
</evidence>
<gene>
    <name evidence="14" type="primary">LOC112045113</name>
</gene>
<dbReference type="InterPro" id="IPR003591">
    <property type="entry name" value="Leu-rich_rpt_typical-subtyp"/>
</dbReference>
<evidence type="ECO:0000256" key="1">
    <source>
        <dbReference type="ARBA" id="ARBA00004167"/>
    </source>
</evidence>
<evidence type="ECO:0000256" key="2">
    <source>
        <dbReference type="ARBA" id="ARBA00009634"/>
    </source>
</evidence>
<keyword evidence="7 11" id="KW-1133">Transmembrane helix</keyword>
<organism evidence="13 14">
    <name type="scientific">Bicyclus anynana</name>
    <name type="common">Squinting bush brown butterfly</name>
    <dbReference type="NCBI Taxonomy" id="110368"/>
    <lineage>
        <taxon>Eukaryota</taxon>
        <taxon>Metazoa</taxon>
        <taxon>Ecdysozoa</taxon>
        <taxon>Arthropoda</taxon>
        <taxon>Hexapoda</taxon>
        <taxon>Insecta</taxon>
        <taxon>Pterygota</taxon>
        <taxon>Neoptera</taxon>
        <taxon>Endopterygota</taxon>
        <taxon>Lepidoptera</taxon>
        <taxon>Glossata</taxon>
        <taxon>Ditrysia</taxon>
        <taxon>Papilionoidea</taxon>
        <taxon>Nymphalidae</taxon>
        <taxon>Satyrinae</taxon>
        <taxon>Satyrini</taxon>
        <taxon>Mycalesina</taxon>
        <taxon>Bicyclus</taxon>
    </lineage>
</organism>
<dbReference type="Proteomes" id="UP001652582">
    <property type="component" value="Chromosome 8"/>
</dbReference>
<keyword evidence="6" id="KW-0677">Repeat</keyword>
<dbReference type="OrthoDB" id="1081807at2759"/>
<evidence type="ECO:0000256" key="11">
    <source>
        <dbReference type="SAM" id="Phobius"/>
    </source>
</evidence>
<evidence type="ECO:0000256" key="10">
    <source>
        <dbReference type="ARBA" id="ARBA00023180"/>
    </source>
</evidence>
<dbReference type="Pfam" id="PF13676">
    <property type="entry name" value="TIR_2"/>
    <property type="match status" value="1"/>
</dbReference>
<dbReference type="InterPro" id="IPR035897">
    <property type="entry name" value="Toll_tir_struct_dom_sf"/>
</dbReference>
<protein>
    <submittedName>
        <fullName evidence="14">Toll-like receptor 13</fullName>
    </submittedName>
</protein>
<evidence type="ECO:0000256" key="4">
    <source>
        <dbReference type="ARBA" id="ARBA00022692"/>
    </source>
</evidence>
<dbReference type="PROSITE" id="PS50104">
    <property type="entry name" value="TIR"/>
    <property type="match status" value="1"/>
</dbReference>
<evidence type="ECO:0000256" key="5">
    <source>
        <dbReference type="ARBA" id="ARBA00022729"/>
    </source>
</evidence>
<dbReference type="SMART" id="SM00255">
    <property type="entry name" value="TIR"/>
    <property type="match status" value="1"/>
</dbReference>
<evidence type="ECO:0000259" key="12">
    <source>
        <dbReference type="PROSITE" id="PS50104"/>
    </source>
</evidence>
<keyword evidence="13" id="KW-1185">Reference proteome</keyword>
<keyword evidence="3" id="KW-0433">Leucine-rich repeat</keyword>
<dbReference type="GO" id="GO:0005886">
    <property type="term" value="C:plasma membrane"/>
    <property type="evidence" value="ECO:0007669"/>
    <property type="project" value="TreeGrafter"/>
</dbReference>
<sequence length="732" mass="85459">MTDVQSWVGEYGEFTRNVDKNYSIDLSETRNVVKSLEQRLYSTKYSKQHRFKYLSIANSYLTRVPSIFRMEDSYNRRLADTLEFLTVYGNNFGAMDPYSDMYRIDMNATDARELDVSDQFQLSILSQWSTGLHLQTFRSLRELDLRACSIQVVGANTFERMPELRKLYLSENNIYHIDANAFESLKSLRHLDLSRNYAYDQHGNRLPIEYGSLNVFKRLKLLESLDFSYTRFGSRNVGILSQIAKSLTRLSLCNTGLGRLRNNTFNTTSIRLLDVSGNNEILSTPEVLGGLEQYLEILYAANVTLRNMDGFRNFSHLEILKLTNNEISTVPEIVAATLTNLKILDLDNNRMTSWPNNTFRAMPRLKLLSLKNNNINIITQNMYFDIEKLSFLGLAGNFLVCNCHARDLYEVASNNELLFNSTTFYSIGEDFVDPLRFHRGFKDYNKVIHERRNITSFCEERETCEVEFNDEVVGNYLLLDYEDYASQYKCLSITEGKSTRLYNVPTCSASTRDITDLDVILSEGWNKYLLLLLPTMLLPFMLCAYVFRKNFKYFLITVRNSAMLSLINKNDSPDDDTIFNYDVFVSYCNEDRAWVLDDLLPHVEKDCNISVCLHERDFQVGLSILENIVSCMDRSRMIMLIISKRFLLSQWCQFEMHLAQHRLLETRREDLILVLLEEIPKRLRPNTLHYLMLTKTYIVWPKEESEQNLFWKRMKKSLVTHKLRSTENVSLA</sequence>
<evidence type="ECO:0000256" key="6">
    <source>
        <dbReference type="ARBA" id="ARBA00022737"/>
    </source>
</evidence>
<accession>A0A6J1MR46</accession>
<dbReference type="Gene3D" id="3.80.10.10">
    <property type="entry name" value="Ribonuclease Inhibitor"/>
    <property type="match status" value="2"/>
</dbReference>
<proteinExistence type="inferred from homology"/>
<dbReference type="SMART" id="SM00369">
    <property type="entry name" value="LRR_TYP"/>
    <property type="match status" value="5"/>
</dbReference>
<dbReference type="GO" id="GO:0004888">
    <property type="term" value="F:transmembrane signaling receptor activity"/>
    <property type="evidence" value="ECO:0007669"/>
    <property type="project" value="InterPro"/>
</dbReference>
<evidence type="ECO:0000256" key="7">
    <source>
        <dbReference type="ARBA" id="ARBA00022989"/>
    </source>
</evidence>
<evidence type="ECO:0000313" key="13">
    <source>
        <dbReference type="Proteomes" id="UP001652582"/>
    </source>
</evidence>
<dbReference type="SUPFAM" id="SSF52200">
    <property type="entry name" value="Toll/Interleukin receptor TIR domain"/>
    <property type="match status" value="1"/>
</dbReference>
<keyword evidence="9" id="KW-0675">Receptor</keyword>
<dbReference type="Gene3D" id="3.40.50.10140">
    <property type="entry name" value="Toll/interleukin-1 receptor homology (TIR) domain"/>
    <property type="match status" value="1"/>
</dbReference>
<feature type="transmembrane region" description="Helical" evidence="11">
    <location>
        <begin position="528"/>
        <end position="547"/>
    </location>
</feature>
<comment type="subcellular location">
    <subcellularLocation>
        <location evidence="1">Membrane</location>
        <topology evidence="1">Single-pass membrane protein</topology>
    </subcellularLocation>
</comment>
<dbReference type="InterPro" id="IPR032675">
    <property type="entry name" value="LRR_dom_sf"/>
</dbReference>
<keyword evidence="10" id="KW-0325">Glycoprotein</keyword>
<evidence type="ECO:0000256" key="8">
    <source>
        <dbReference type="ARBA" id="ARBA00023136"/>
    </source>
</evidence>
<feature type="domain" description="TIR" evidence="12">
    <location>
        <begin position="579"/>
        <end position="718"/>
    </location>
</feature>
<dbReference type="InterPro" id="IPR001611">
    <property type="entry name" value="Leu-rich_rpt"/>
</dbReference>
<keyword evidence="8 11" id="KW-0472">Membrane</keyword>
<dbReference type="SUPFAM" id="SSF52058">
    <property type="entry name" value="L domain-like"/>
    <property type="match status" value="1"/>
</dbReference>